<dbReference type="Pfam" id="PF00586">
    <property type="entry name" value="AIRS"/>
    <property type="match status" value="1"/>
</dbReference>
<dbReference type="InterPro" id="IPR010918">
    <property type="entry name" value="PurM-like_C_dom"/>
</dbReference>
<feature type="domain" description="PurM-like C-terminal" evidence="17">
    <location>
        <begin position="169"/>
        <end position="332"/>
    </location>
</feature>
<dbReference type="KEGG" id="cmiu:B1H56_04635"/>
<evidence type="ECO:0000256" key="14">
    <source>
        <dbReference type="ARBA" id="ARBA00049057"/>
    </source>
</evidence>
<evidence type="ECO:0000256" key="13">
    <source>
        <dbReference type="ARBA" id="ARBA00033093"/>
    </source>
</evidence>
<evidence type="ECO:0000256" key="6">
    <source>
        <dbReference type="ARBA" id="ARBA00022490"/>
    </source>
</evidence>
<evidence type="ECO:0000256" key="8">
    <source>
        <dbReference type="ARBA" id="ARBA00022741"/>
    </source>
</evidence>
<dbReference type="PANTHER" id="PTHR10520:SF12">
    <property type="entry name" value="TRIFUNCTIONAL PURINE BIOSYNTHETIC PROTEIN ADENOSINE-3"/>
    <property type="match status" value="1"/>
</dbReference>
<dbReference type="GO" id="GO:0004637">
    <property type="term" value="F:phosphoribosylamine-glycine ligase activity"/>
    <property type="evidence" value="ECO:0007669"/>
    <property type="project" value="TreeGrafter"/>
</dbReference>
<comment type="subcellular location">
    <subcellularLocation>
        <location evidence="1 15">Cytoplasm</location>
    </subcellularLocation>
</comment>
<comment type="similarity">
    <text evidence="3 15">Belongs to the AIR synthase family.</text>
</comment>
<evidence type="ECO:0000256" key="9">
    <source>
        <dbReference type="ARBA" id="ARBA00022755"/>
    </source>
</evidence>
<dbReference type="SUPFAM" id="SSF56042">
    <property type="entry name" value="PurM C-terminal domain-like"/>
    <property type="match status" value="1"/>
</dbReference>
<dbReference type="GO" id="GO:0005829">
    <property type="term" value="C:cytosol"/>
    <property type="evidence" value="ECO:0007669"/>
    <property type="project" value="TreeGrafter"/>
</dbReference>
<proteinExistence type="inferred from homology"/>
<keyword evidence="19" id="KW-1185">Reference proteome</keyword>
<dbReference type="InterPro" id="IPR004733">
    <property type="entry name" value="PurM_cligase"/>
</dbReference>
<keyword evidence="6 15" id="KW-0963">Cytoplasm</keyword>
<dbReference type="Gene3D" id="3.90.650.10">
    <property type="entry name" value="PurM-like C-terminal domain"/>
    <property type="match status" value="1"/>
</dbReference>
<evidence type="ECO:0000256" key="3">
    <source>
        <dbReference type="ARBA" id="ARBA00010280"/>
    </source>
</evidence>
<comment type="caution">
    <text evidence="18">The sequence shown here is derived from an EMBL/GenBank/DDBJ whole genome shotgun (WGS) entry which is preliminary data.</text>
</comment>
<dbReference type="EMBL" id="LSZW01000063">
    <property type="protein sequence ID" value="KXK64883.1"/>
    <property type="molecule type" value="Genomic_DNA"/>
</dbReference>
<dbReference type="EC" id="6.3.3.1" evidence="4 15"/>
<comment type="catalytic activity">
    <reaction evidence="14 15">
        <text>2-formamido-N(1)-(5-O-phospho-beta-D-ribosyl)acetamidine + ATP = 5-amino-1-(5-phospho-beta-D-ribosyl)imidazole + ADP + phosphate + H(+)</text>
        <dbReference type="Rhea" id="RHEA:23032"/>
        <dbReference type="ChEBI" id="CHEBI:15378"/>
        <dbReference type="ChEBI" id="CHEBI:30616"/>
        <dbReference type="ChEBI" id="CHEBI:43474"/>
        <dbReference type="ChEBI" id="CHEBI:137981"/>
        <dbReference type="ChEBI" id="CHEBI:147287"/>
        <dbReference type="ChEBI" id="CHEBI:456216"/>
        <dbReference type="EC" id="6.3.3.1"/>
    </reaction>
</comment>
<dbReference type="InterPro" id="IPR036921">
    <property type="entry name" value="PurM-like_N_sf"/>
</dbReference>
<evidence type="ECO:0000256" key="4">
    <source>
        <dbReference type="ARBA" id="ARBA00013047"/>
    </source>
</evidence>
<evidence type="ECO:0000256" key="10">
    <source>
        <dbReference type="ARBA" id="ARBA00022840"/>
    </source>
</evidence>
<sequence length="337" mass="35505">MAVTYKDAGVDVERGYEAVRLMKEHVKKTFDGNVITDLGTFGGMYDIGNGQVLVSGTDGVGTKLKAAFAMEKNDTVGIDCVAMCVNDIVCHGASPLFFLDYIATGALVPGVAADIVSGIADGCMQAGCALIGGETAEMPGFYPEGEYDLAGFSVGIVNKKDIINGSAIEPGDKIIGLGSTGIHSNGFSLVRKLYAMDETLKTKTVPEAGKTLGELLLEPTRIYAKSILRLIGKMDVKGIAHITGGGFYENIPRVLPKTVNAKIKLGSWEMPYVFDMLVHDAQLSEKDAYNTFNMGIGMIVVVKPEDEKAALAALGASGEKAFAIGEMIPGDGGIELC</sequence>
<evidence type="ECO:0000256" key="7">
    <source>
        <dbReference type="ARBA" id="ARBA00022598"/>
    </source>
</evidence>
<keyword evidence="9 15" id="KW-0658">Purine biosynthesis</keyword>
<dbReference type="Gene3D" id="3.30.1330.10">
    <property type="entry name" value="PurM-like, N-terminal domain"/>
    <property type="match status" value="1"/>
</dbReference>
<keyword evidence="7 15" id="KW-0436">Ligase</keyword>
<evidence type="ECO:0000259" key="16">
    <source>
        <dbReference type="Pfam" id="PF00586"/>
    </source>
</evidence>
<feature type="domain" description="PurM-like N-terminal" evidence="16">
    <location>
        <begin position="43"/>
        <end position="157"/>
    </location>
</feature>
<dbReference type="GO" id="GO:0006189">
    <property type="term" value="P:'de novo' IMP biosynthetic process"/>
    <property type="evidence" value="ECO:0007669"/>
    <property type="project" value="UniProtKB-UniRule"/>
</dbReference>
<dbReference type="CDD" id="cd02196">
    <property type="entry name" value="PurM"/>
    <property type="match status" value="1"/>
</dbReference>
<keyword evidence="8 15" id="KW-0547">Nucleotide-binding</keyword>
<dbReference type="STRING" id="626937.HMPREF3293_02128"/>
<evidence type="ECO:0000256" key="2">
    <source>
        <dbReference type="ARBA" id="ARBA00004686"/>
    </source>
</evidence>
<dbReference type="InterPro" id="IPR036676">
    <property type="entry name" value="PurM-like_C_sf"/>
</dbReference>
<gene>
    <name evidence="15" type="primary">purM</name>
    <name evidence="18" type="ORF">HMPREF3293_02128</name>
</gene>
<dbReference type="RefSeq" id="WP_066518423.1">
    <property type="nucleotide sequence ID" value="NZ_CABMOF010000001.1"/>
</dbReference>
<dbReference type="GO" id="GO:0005524">
    <property type="term" value="F:ATP binding"/>
    <property type="evidence" value="ECO:0007669"/>
    <property type="project" value="UniProtKB-KW"/>
</dbReference>
<dbReference type="FunFam" id="3.90.650.10:FF:000011">
    <property type="entry name" value="Phosphoribosylformylglycinamidine cyclo-ligase"/>
    <property type="match status" value="1"/>
</dbReference>
<dbReference type="Proteomes" id="UP000070366">
    <property type="component" value="Unassembled WGS sequence"/>
</dbReference>
<dbReference type="OrthoDB" id="9802507at2"/>
<evidence type="ECO:0000259" key="17">
    <source>
        <dbReference type="Pfam" id="PF02769"/>
    </source>
</evidence>
<accession>A0A136Q2I2</accession>
<dbReference type="PANTHER" id="PTHR10520">
    <property type="entry name" value="TRIFUNCTIONAL PURINE BIOSYNTHETIC PROTEIN ADENOSINE-3-RELATED"/>
    <property type="match status" value="1"/>
</dbReference>
<evidence type="ECO:0000256" key="11">
    <source>
        <dbReference type="ARBA" id="ARBA00031908"/>
    </source>
</evidence>
<reference evidence="18 19" key="1">
    <citation type="submission" date="2016-02" db="EMBL/GenBank/DDBJ databases">
        <authorList>
            <person name="Wen L."/>
            <person name="He K."/>
            <person name="Yang H."/>
        </authorList>
    </citation>
    <scope>NUCLEOTIDE SEQUENCE [LARGE SCALE GENOMIC DNA]</scope>
    <source>
        <strain evidence="18 19">DSM 22607</strain>
    </source>
</reference>
<evidence type="ECO:0000256" key="1">
    <source>
        <dbReference type="ARBA" id="ARBA00004496"/>
    </source>
</evidence>
<evidence type="ECO:0000313" key="18">
    <source>
        <dbReference type="EMBL" id="KXK64883.1"/>
    </source>
</evidence>
<comment type="pathway">
    <text evidence="2 15">Purine metabolism; IMP biosynthesis via de novo pathway; 5-amino-1-(5-phospho-D-ribosyl)imidazole from N(2)-formyl-N(1)-(5-phospho-D-ribosyl)glycinamide: step 2/2.</text>
</comment>
<dbReference type="HAMAP" id="MF_00741">
    <property type="entry name" value="AIRS"/>
    <property type="match status" value="1"/>
</dbReference>
<dbReference type="InterPro" id="IPR016188">
    <property type="entry name" value="PurM-like_N"/>
</dbReference>
<evidence type="ECO:0000256" key="5">
    <source>
        <dbReference type="ARBA" id="ARBA00020367"/>
    </source>
</evidence>
<evidence type="ECO:0000313" key="19">
    <source>
        <dbReference type="Proteomes" id="UP000070366"/>
    </source>
</evidence>
<evidence type="ECO:0000256" key="12">
    <source>
        <dbReference type="ARBA" id="ARBA00032931"/>
    </source>
</evidence>
<organism evidence="18 19">
    <name type="scientific">Christensenella minuta</name>
    <dbReference type="NCBI Taxonomy" id="626937"/>
    <lineage>
        <taxon>Bacteria</taxon>
        <taxon>Bacillati</taxon>
        <taxon>Bacillota</taxon>
        <taxon>Clostridia</taxon>
        <taxon>Christensenellales</taxon>
        <taxon>Christensenellaceae</taxon>
        <taxon>Christensenella</taxon>
    </lineage>
</organism>
<dbReference type="GO" id="GO:0004641">
    <property type="term" value="F:phosphoribosylformylglycinamidine cyclo-ligase activity"/>
    <property type="evidence" value="ECO:0007669"/>
    <property type="project" value="UniProtKB-UniRule"/>
</dbReference>
<protein>
    <recommendedName>
        <fullName evidence="5 15">Phosphoribosylformylglycinamidine cyclo-ligase</fullName>
        <ecNumber evidence="4 15">6.3.3.1</ecNumber>
    </recommendedName>
    <alternativeName>
        <fullName evidence="12 15">AIR synthase</fullName>
    </alternativeName>
    <alternativeName>
        <fullName evidence="13 15">AIRS</fullName>
    </alternativeName>
    <alternativeName>
        <fullName evidence="11 15">Phosphoribosyl-aminoimidazole synthetase</fullName>
    </alternativeName>
</protein>
<dbReference type="AlphaFoldDB" id="A0A136Q2I2"/>
<dbReference type="SUPFAM" id="SSF55326">
    <property type="entry name" value="PurM N-terminal domain-like"/>
    <property type="match status" value="1"/>
</dbReference>
<dbReference type="UniPathway" id="UPA00074">
    <property type="reaction ID" value="UER00129"/>
</dbReference>
<dbReference type="GO" id="GO:0046084">
    <property type="term" value="P:adenine biosynthetic process"/>
    <property type="evidence" value="ECO:0007669"/>
    <property type="project" value="TreeGrafter"/>
</dbReference>
<name>A0A136Q2I2_9FIRM</name>
<dbReference type="PATRIC" id="fig|626937.4.peg.2100"/>
<keyword evidence="10 15" id="KW-0067">ATP-binding</keyword>
<dbReference type="Pfam" id="PF02769">
    <property type="entry name" value="AIRS_C"/>
    <property type="match status" value="1"/>
</dbReference>
<dbReference type="FunFam" id="3.30.1330.10:FF:000001">
    <property type="entry name" value="Phosphoribosylformylglycinamidine cyclo-ligase"/>
    <property type="match status" value="1"/>
</dbReference>
<evidence type="ECO:0000256" key="15">
    <source>
        <dbReference type="HAMAP-Rule" id="MF_00741"/>
    </source>
</evidence>
<dbReference type="NCBIfam" id="TIGR00878">
    <property type="entry name" value="purM"/>
    <property type="match status" value="1"/>
</dbReference>